<sequence>MVSSTYKGFRFSREIIAHCVWLYHRFTLSFREIELIMAARGVEVSHETIRTWCARFGPEFARRLRQRAPRPGDKWHLDEVFIKVGGVRKYLWRAVDQHGNVLDILILGKRDGKAATRFFRTLLKKQGSRPRVLITDKLASYRVAHRKMMSRVAHRQNKYLNNRCENSHQPTRQRERAMKGFRSVGAAQRFLASFSRISPYFRPPRHRMTAIDHRTEAAIRFQVWDQVVEQAVAA</sequence>
<organism evidence="5 6">
    <name type="scientific">Rhodococcus globerulus</name>
    <dbReference type="NCBI Taxonomy" id="33008"/>
    <lineage>
        <taxon>Bacteria</taxon>
        <taxon>Bacillati</taxon>
        <taxon>Actinomycetota</taxon>
        <taxon>Actinomycetes</taxon>
        <taxon>Mycobacteriales</taxon>
        <taxon>Nocardiaceae</taxon>
        <taxon>Rhodococcus</taxon>
    </lineage>
</organism>
<dbReference type="PANTHER" id="PTHR35528">
    <property type="entry name" value="BLL1675 PROTEIN"/>
    <property type="match status" value="1"/>
</dbReference>
<dbReference type="InterPro" id="IPR032874">
    <property type="entry name" value="DDE_dom"/>
</dbReference>
<accession>A0ABU4C538</accession>
<reference evidence="5 6" key="1">
    <citation type="submission" date="2023-10" db="EMBL/GenBank/DDBJ databases">
        <title>Development of a sustainable strategy for remediation of hydrocarbon-contaminated territories based on the waste exchange concept.</title>
        <authorList>
            <person name="Krivoruchko A."/>
        </authorList>
    </citation>
    <scope>NUCLEOTIDE SEQUENCE [LARGE SCALE GENOMIC DNA]</scope>
    <source>
        <strain evidence="5 6">IEGM 1203</strain>
    </source>
</reference>
<dbReference type="InterPro" id="IPR047930">
    <property type="entry name" value="Transpos_IS6"/>
</dbReference>
<keyword evidence="1" id="KW-0815">Transposition</keyword>
<evidence type="ECO:0000313" key="6">
    <source>
        <dbReference type="Proteomes" id="UP001185927"/>
    </source>
</evidence>
<evidence type="ECO:0000256" key="2">
    <source>
        <dbReference type="ARBA" id="ARBA00023125"/>
    </source>
</evidence>
<comment type="caution">
    <text evidence="5">The sequence shown here is derived from an EMBL/GenBank/DDBJ whole genome shotgun (WGS) entry which is preliminary data.</text>
</comment>
<gene>
    <name evidence="5" type="ORF">R3Q16_32375</name>
</gene>
<dbReference type="Pfam" id="PF13610">
    <property type="entry name" value="DDE_Tnp_IS240"/>
    <property type="match status" value="1"/>
</dbReference>
<evidence type="ECO:0000313" key="5">
    <source>
        <dbReference type="EMBL" id="MDV6271313.1"/>
    </source>
</evidence>
<feature type="domain" description="DDE" evidence="4">
    <location>
        <begin position="73"/>
        <end position="198"/>
    </location>
</feature>
<dbReference type="PANTHER" id="PTHR35528:SF3">
    <property type="entry name" value="BLL1675 PROTEIN"/>
    <property type="match status" value="1"/>
</dbReference>
<protein>
    <submittedName>
        <fullName evidence="5">IS6 family transposase</fullName>
    </submittedName>
</protein>
<dbReference type="EMBL" id="JAWLKB010000039">
    <property type="protein sequence ID" value="MDV6271313.1"/>
    <property type="molecule type" value="Genomic_DNA"/>
</dbReference>
<dbReference type="InterPro" id="IPR052183">
    <property type="entry name" value="IS_Transposase"/>
</dbReference>
<dbReference type="NCBIfam" id="NF033587">
    <property type="entry name" value="transpos_IS6"/>
    <property type="match status" value="1"/>
</dbReference>
<keyword evidence="3" id="KW-0233">DNA recombination</keyword>
<evidence type="ECO:0000256" key="3">
    <source>
        <dbReference type="ARBA" id="ARBA00023172"/>
    </source>
</evidence>
<keyword evidence="2" id="KW-0238">DNA-binding</keyword>
<dbReference type="RefSeq" id="WP_317545758.1">
    <property type="nucleotide sequence ID" value="NZ_JAWLKB010000039.1"/>
</dbReference>
<dbReference type="SUPFAM" id="SSF53098">
    <property type="entry name" value="Ribonuclease H-like"/>
    <property type="match status" value="1"/>
</dbReference>
<keyword evidence="6" id="KW-1185">Reference proteome</keyword>
<evidence type="ECO:0000256" key="1">
    <source>
        <dbReference type="ARBA" id="ARBA00022578"/>
    </source>
</evidence>
<dbReference type="InterPro" id="IPR012337">
    <property type="entry name" value="RNaseH-like_sf"/>
</dbReference>
<proteinExistence type="predicted"/>
<name>A0ABU4C538_RHOGO</name>
<dbReference type="Proteomes" id="UP001185927">
    <property type="component" value="Unassembled WGS sequence"/>
</dbReference>
<evidence type="ECO:0000259" key="4">
    <source>
        <dbReference type="Pfam" id="PF13610"/>
    </source>
</evidence>